<evidence type="ECO:0000256" key="1">
    <source>
        <dbReference type="ARBA" id="ARBA00004141"/>
    </source>
</evidence>
<proteinExistence type="predicted"/>
<keyword evidence="4 5" id="KW-0472">Membrane</keyword>
<evidence type="ECO:0000256" key="2">
    <source>
        <dbReference type="ARBA" id="ARBA00022692"/>
    </source>
</evidence>
<evidence type="ECO:0000313" key="6">
    <source>
        <dbReference type="EMBL" id="KXA09979.1"/>
    </source>
</evidence>
<feature type="transmembrane region" description="Helical" evidence="5">
    <location>
        <begin position="18"/>
        <end position="42"/>
    </location>
</feature>
<evidence type="ECO:0000256" key="4">
    <source>
        <dbReference type="ARBA" id="ARBA00023136"/>
    </source>
</evidence>
<dbReference type="Pfam" id="PF05105">
    <property type="entry name" value="Phage_holin_4_1"/>
    <property type="match status" value="1"/>
</dbReference>
<evidence type="ECO:0000256" key="5">
    <source>
        <dbReference type="SAM" id="Phobius"/>
    </source>
</evidence>
<dbReference type="InterPro" id="IPR006480">
    <property type="entry name" value="Phage_holin_4_1"/>
</dbReference>
<gene>
    <name evidence="6" type="ORF">HMPREF3222_02177</name>
</gene>
<dbReference type="Proteomes" id="UP000070646">
    <property type="component" value="Unassembled WGS sequence"/>
</dbReference>
<dbReference type="EMBL" id="LRPU01000113">
    <property type="protein sequence ID" value="KXA09979.1"/>
    <property type="molecule type" value="Genomic_DNA"/>
</dbReference>
<dbReference type="RefSeq" id="WP_060796185.1">
    <property type="nucleotide sequence ID" value="NZ_JAALMQ010000010.1"/>
</dbReference>
<evidence type="ECO:0000313" key="7">
    <source>
        <dbReference type="Proteomes" id="UP000070646"/>
    </source>
</evidence>
<comment type="subcellular location">
    <subcellularLocation>
        <location evidence="1">Membrane</location>
        <topology evidence="1">Multi-pass membrane protein</topology>
    </subcellularLocation>
</comment>
<dbReference type="NCBIfam" id="TIGR01593">
    <property type="entry name" value="holin_tox_secr"/>
    <property type="match status" value="1"/>
</dbReference>
<dbReference type="AlphaFoldDB" id="A0A133N131"/>
<accession>A0A133N131</accession>
<sequence>MENIINYVKLGVVSLGTLFTWIFGAWDIPLITLLVFIFLDYLTGVIKGCKNKELCSNIGLKGIAKKGLILIVLLVAVMLDRLLGNGTWMFRTMIAYFYITNEGISILENCAALGVPIPEKLKQALKQLNNKNK</sequence>
<dbReference type="PATRIC" id="fig|1502.174.peg.2191"/>
<reference evidence="6 7" key="1">
    <citation type="submission" date="2016-01" db="EMBL/GenBank/DDBJ databases">
        <authorList>
            <person name="Oliw E.H."/>
        </authorList>
    </citation>
    <scope>NUCLEOTIDE SEQUENCE [LARGE SCALE GENOMIC DNA]</scope>
    <source>
        <strain evidence="6 7">MJR7757A</strain>
    </source>
</reference>
<keyword evidence="3 5" id="KW-1133">Transmembrane helix</keyword>
<organism evidence="6 7">
    <name type="scientific">Clostridium perfringens</name>
    <dbReference type="NCBI Taxonomy" id="1502"/>
    <lineage>
        <taxon>Bacteria</taxon>
        <taxon>Bacillati</taxon>
        <taxon>Bacillota</taxon>
        <taxon>Clostridia</taxon>
        <taxon>Eubacteriales</taxon>
        <taxon>Clostridiaceae</taxon>
        <taxon>Clostridium</taxon>
    </lineage>
</organism>
<name>A0A133N131_CLOPF</name>
<evidence type="ECO:0000256" key="3">
    <source>
        <dbReference type="ARBA" id="ARBA00022989"/>
    </source>
</evidence>
<protein>
    <submittedName>
        <fullName evidence="6">Toxin secretion/phage lysis holin</fullName>
    </submittedName>
</protein>
<keyword evidence="2 5" id="KW-0812">Transmembrane</keyword>
<comment type="caution">
    <text evidence="6">The sequence shown here is derived from an EMBL/GenBank/DDBJ whole genome shotgun (WGS) entry which is preliminary data.</text>
</comment>
<dbReference type="GO" id="GO:0016020">
    <property type="term" value="C:membrane"/>
    <property type="evidence" value="ECO:0007669"/>
    <property type="project" value="UniProtKB-SubCell"/>
</dbReference>
<feature type="transmembrane region" description="Helical" evidence="5">
    <location>
        <begin position="63"/>
        <end position="83"/>
    </location>
</feature>